<proteinExistence type="predicted"/>
<reference evidence="1" key="1">
    <citation type="submission" date="2020-05" db="EMBL/GenBank/DDBJ databases">
        <title>Large-scale comparative analyses of tick genomes elucidate their genetic diversity and vector capacities.</title>
        <authorList>
            <person name="Jia N."/>
            <person name="Wang J."/>
            <person name="Shi W."/>
            <person name="Du L."/>
            <person name="Sun Y."/>
            <person name="Zhan W."/>
            <person name="Jiang J."/>
            <person name="Wang Q."/>
            <person name="Zhang B."/>
            <person name="Ji P."/>
            <person name="Sakyi L.B."/>
            <person name="Cui X."/>
            <person name="Yuan T."/>
            <person name="Jiang B."/>
            <person name="Yang W."/>
            <person name="Lam T.T.-Y."/>
            <person name="Chang Q."/>
            <person name="Ding S."/>
            <person name="Wang X."/>
            <person name="Zhu J."/>
            <person name="Ruan X."/>
            <person name="Zhao L."/>
            <person name="Wei J."/>
            <person name="Que T."/>
            <person name="Du C."/>
            <person name="Cheng J."/>
            <person name="Dai P."/>
            <person name="Han X."/>
            <person name="Huang E."/>
            <person name="Gao Y."/>
            <person name="Liu J."/>
            <person name="Shao H."/>
            <person name="Ye R."/>
            <person name="Li L."/>
            <person name="Wei W."/>
            <person name="Wang X."/>
            <person name="Wang C."/>
            <person name="Yang T."/>
            <person name="Huo Q."/>
            <person name="Li W."/>
            <person name="Guo W."/>
            <person name="Chen H."/>
            <person name="Zhou L."/>
            <person name="Ni X."/>
            <person name="Tian J."/>
            <person name="Zhou Y."/>
            <person name="Sheng Y."/>
            <person name="Liu T."/>
            <person name="Pan Y."/>
            <person name="Xia L."/>
            <person name="Li J."/>
            <person name="Zhao F."/>
            <person name="Cao W."/>
        </authorList>
    </citation>
    <scope>NUCLEOTIDE SEQUENCE</scope>
    <source>
        <strain evidence="1">Hyas-2018</strain>
    </source>
</reference>
<keyword evidence="2" id="KW-1185">Reference proteome</keyword>
<evidence type="ECO:0000313" key="1">
    <source>
        <dbReference type="EMBL" id="KAH6945155.1"/>
    </source>
</evidence>
<gene>
    <name evidence="1" type="ORF">HPB50_007432</name>
</gene>
<organism evidence="1 2">
    <name type="scientific">Hyalomma asiaticum</name>
    <name type="common">Tick</name>
    <dbReference type="NCBI Taxonomy" id="266040"/>
    <lineage>
        <taxon>Eukaryota</taxon>
        <taxon>Metazoa</taxon>
        <taxon>Ecdysozoa</taxon>
        <taxon>Arthropoda</taxon>
        <taxon>Chelicerata</taxon>
        <taxon>Arachnida</taxon>
        <taxon>Acari</taxon>
        <taxon>Parasitiformes</taxon>
        <taxon>Ixodida</taxon>
        <taxon>Ixodoidea</taxon>
        <taxon>Ixodidae</taxon>
        <taxon>Hyalomminae</taxon>
        <taxon>Hyalomma</taxon>
    </lineage>
</organism>
<comment type="caution">
    <text evidence="1">The sequence shown here is derived from an EMBL/GenBank/DDBJ whole genome shotgun (WGS) entry which is preliminary data.</text>
</comment>
<dbReference type="Proteomes" id="UP000821845">
    <property type="component" value="Chromosome 1"/>
</dbReference>
<sequence>MDTRTTRDPDQDAPGLGPRGVGPLDTDSAACSAPAWQRRSRLEVVRWYDYAIVRSVMVQIISREVLEGCDAGFFIF</sequence>
<name>A0ACB7TDS7_HYAAI</name>
<dbReference type="EMBL" id="CM023481">
    <property type="protein sequence ID" value="KAH6945155.1"/>
    <property type="molecule type" value="Genomic_DNA"/>
</dbReference>
<protein>
    <submittedName>
        <fullName evidence="1">Uncharacterized protein</fullName>
    </submittedName>
</protein>
<evidence type="ECO:0000313" key="2">
    <source>
        <dbReference type="Proteomes" id="UP000821845"/>
    </source>
</evidence>
<accession>A0ACB7TDS7</accession>